<dbReference type="Proteomes" id="UP000244173">
    <property type="component" value="Chromosome"/>
</dbReference>
<dbReference type="EMBL" id="CP028519">
    <property type="protein sequence ID" value="AVY94041.1"/>
    <property type="molecule type" value="Genomic_DNA"/>
</dbReference>
<dbReference type="AlphaFoldDB" id="A0A2S0P9L0"/>
<dbReference type="Gene3D" id="3.90.25.10">
    <property type="entry name" value="UDP-galactose 4-epimerase, domain 1"/>
    <property type="match status" value="1"/>
</dbReference>
<sequence length="310" mass="33472">MRLMITGGRGFVAGHVVRQLQAGRSADWLALPSVVDVLDNRALEAEIRRLAPDAVLHLAAQSNVAASFEDPAATFRVNYHGTEALLNALDACGFDGALLFVGSGDMYGLVDPAAFPITEDTPLHPRNPYAVSKVAAEALCFQRAISSRYRIMMARPFNHVGAGQSTGFALPSFASQLAAIARGELAPVLEVGDIDVTRDFTDVADVAEAYLDLLAHGVRGGIYNICSGREYRVRDLLDRLIAIAGVTVEVRQDPARLRPAEQRRVVASHARLSNATGWQPRTPIEDSLRAIYSSFARFTTDSGGMHSVSR</sequence>
<evidence type="ECO:0000313" key="3">
    <source>
        <dbReference type="Proteomes" id="UP000244173"/>
    </source>
</evidence>
<feature type="domain" description="NAD(P)-binding" evidence="1">
    <location>
        <begin position="35"/>
        <end position="289"/>
    </location>
</feature>
<accession>A0A2S0P9L0</accession>
<dbReference type="InterPro" id="IPR036291">
    <property type="entry name" value="NAD(P)-bd_dom_sf"/>
</dbReference>
<protein>
    <submittedName>
        <fullName evidence="2">NAD-dependent dehydratase</fullName>
    </submittedName>
</protein>
<evidence type="ECO:0000259" key="1">
    <source>
        <dbReference type="Pfam" id="PF16363"/>
    </source>
</evidence>
<dbReference type="RefSeq" id="WP_107889121.1">
    <property type="nucleotide sequence ID" value="NZ_CP028519.1"/>
</dbReference>
<dbReference type="SUPFAM" id="SSF51735">
    <property type="entry name" value="NAD(P)-binding Rossmann-fold domains"/>
    <property type="match status" value="1"/>
</dbReference>
<proteinExistence type="predicted"/>
<dbReference type="PANTHER" id="PTHR43000">
    <property type="entry name" value="DTDP-D-GLUCOSE 4,6-DEHYDRATASE-RELATED"/>
    <property type="match status" value="1"/>
</dbReference>
<dbReference type="OrthoDB" id="9802815at2"/>
<evidence type="ECO:0000313" key="2">
    <source>
        <dbReference type="EMBL" id="AVY94041.1"/>
    </source>
</evidence>
<reference evidence="2 3" key="1">
    <citation type="submission" date="2018-04" db="EMBL/GenBank/DDBJ databases">
        <title>Denitrifier Microvirgula.</title>
        <authorList>
            <person name="Anderson E."/>
            <person name="Jang J."/>
            <person name="Ishii S."/>
        </authorList>
    </citation>
    <scope>NUCLEOTIDE SEQUENCE [LARGE SCALE GENOMIC DNA]</scope>
    <source>
        <strain evidence="2 3">BE2.4</strain>
    </source>
</reference>
<dbReference type="KEGG" id="maer:DAI18_08270"/>
<name>A0A2S0P9L0_9NEIS</name>
<gene>
    <name evidence="2" type="ORF">DAI18_08270</name>
</gene>
<dbReference type="STRING" id="1122240.GCA_000620105_02199"/>
<organism evidence="2 3">
    <name type="scientific">Microvirgula aerodenitrificans</name>
    <dbReference type="NCBI Taxonomy" id="57480"/>
    <lineage>
        <taxon>Bacteria</taxon>
        <taxon>Pseudomonadati</taxon>
        <taxon>Pseudomonadota</taxon>
        <taxon>Betaproteobacteria</taxon>
        <taxon>Neisseriales</taxon>
        <taxon>Aquaspirillaceae</taxon>
        <taxon>Microvirgula</taxon>
    </lineage>
</organism>
<dbReference type="Pfam" id="PF16363">
    <property type="entry name" value="GDP_Man_Dehyd"/>
    <property type="match status" value="1"/>
</dbReference>
<dbReference type="InterPro" id="IPR016040">
    <property type="entry name" value="NAD(P)-bd_dom"/>
</dbReference>
<dbReference type="Gene3D" id="3.40.50.720">
    <property type="entry name" value="NAD(P)-binding Rossmann-like Domain"/>
    <property type="match status" value="1"/>
</dbReference>
<keyword evidence="3" id="KW-1185">Reference proteome</keyword>